<reference evidence="2 3" key="1">
    <citation type="journal article" date="1996" name="Mol. Microbiol.">
        <title>A set of ordered cosmids and a detailed genetic and physical map for the 8 Mb Streptomyces coelicolor A3(2) chromosome.</title>
        <authorList>
            <person name="Redenbach M."/>
            <person name="Kieser H.M."/>
            <person name="Denapaite D."/>
            <person name="Eichner A."/>
            <person name="Cullum J."/>
            <person name="Kinashi H."/>
            <person name="Hopwood D.A."/>
        </authorList>
    </citation>
    <scope>NUCLEOTIDE SEQUENCE [LARGE SCALE GENOMIC DNA]</scope>
    <source>
        <strain evidence="3">ATCC BAA-471 / A3(2) / M145</strain>
    </source>
</reference>
<dbReference type="HOGENOM" id="CLU_3123013_0_0_11"/>
<dbReference type="InParanoid" id="Q9EWG6"/>
<evidence type="ECO:0000313" key="2">
    <source>
        <dbReference type="EMBL" id="CAD30955.1"/>
    </source>
</evidence>
<sequence>MKEKPGMCHTGAQRNGVSAAVRDPARNPHGAAGEATQVRVGAHLPVASCR</sequence>
<evidence type="ECO:0000256" key="1">
    <source>
        <dbReference type="SAM" id="MobiDB-lite"/>
    </source>
</evidence>
<accession>Q9EWG6</accession>
<name>Q9EWG6_STRCO</name>
<dbReference type="EMBL" id="AL939122">
    <property type="protein sequence ID" value="CAD30955.1"/>
    <property type="molecule type" value="Genomic_DNA"/>
</dbReference>
<gene>
    <name evidence="2" type="ordered locus">SCO4970</name>
    <name evidence="2" type="ORF">2SCK31.30c</name>
</gene>
<feature type="region of interest" description="Disordered" evidence="1">
    <location>
        <begin position="1"/>
        <end position="34"/>
    </location>
</feature>
<dbReference type="STRING" id="100226.gene:17762619"/>
<dbReference type="AlphaFoldDB" id="Q9EWG6"/>
<reference evidence="2 3" key="2">
    <citation type="journal article" date="2002" name="Nature">
        <title>Complete genome sequence of the model actinomycete Streptomyces coelicolor A3(2).</title>
        <authorList>
            <person name="Bentley S.D."/>
            <person name="Chater K.F."/>
            <person name="Cerdeno-Tarraga A.M."/>
            <person name="Challis G.L."/>
            <person name="Thomson N.R."/>
            <person name="James K.D."/>
            <person name="Harris D.E."/>
            <person name="Quail M.A."/>
            <person name="Kieser H."/>
            <person name="Harper D."/>
            <person name="Bateman A."/>
            <person name="Brown S."/>
            <person name="Chandra G."/>
            <person name="Chen C.W."/>
            <person name="Collins M."/>
            <person name="Cronin A."/>
            <person name="Fraser A."/>
            <person name="Goble A."/>
            <person name="Hidalgo J."/>
            <person name="Hornsby T."/>
            <person name="Howarth S."/>
            <person name="Huang C.H."/>
            <person name="Kieser T."/>
            <person name="Larke L."/>
            <person name="Murphy L."/>
            <person name="Oliver K."/>
            <person name="O'Neil S."/>
            <person name="Rabbinowitsch E."/>
            <person name="Rajandream M.A."/>
            <person name="Rutherford K."/>
            <person name="Rutter S."/>
            <person name="Seeger K."/>
            <person name="Saunders D."/>
            <person name="Sharp S."/>
            <person name="Squares R."/>
            <person name="Squares S."/>
            <person name="Taylor K."/>
            <person name="Warren T."/>
            <person name="Wietzorrek A."/>
            <person name="Woodward J."/>
            <person name="Barrell B.G."/>
            <person name="Parkhill J."/>
            <person name="Hopwood D.A."/>
        </authorList>
    </citation>
    <scope>NUCLEOTIDE SEQUENCE [LARGE SCALE GENOMIC DNA]</scope>
    <source>
        <strain evidence="3">ATCC BAA-471 / A3(2) / M145</strain>
    </source>
</reference>
<dbReference type="EMBL" id="AL645882">
    <property type="protein sequence ID" value="CAD30955.1"/>
    <property type="molecule type" value="Genomic_DNA"/>
</dbReference>
<dbReference type="KEGG" id="sco:SCO4970"/>
<proteinExistence type="predicted"/>
<organism evidence="2 3">
    <name type="scientific">Streptomyces coelicolor (strain ATCC BAA-471 / A3(2) / M145)</name>
    <dbReference type="NCBI Taxonomy" id="100226"/>
    <lineage>
        <taxon>Bacteria</taxon>
        <taxon>Bacillati</taxon>
        <taxon>Actinomycetota</taxon>
        <taxon>Actinomycetes</taxon>
        <taxon>Kitasatosporales</taxon>
        <taxon>Streptomycetaceae</taxon>
        <taxon>Streptomyces</taxon>
        <taxon>Streptomyces albidoflavus group</taxon>
    </lineage>
</organism>
<dbReference type="Proteomes" id="UP000001973">
    <property type="component" value="Chromosome"/>
</dbReference>
<dbReference type="PaxDb" id="100226-SCO4970"/>
<keyword evidence="3" id="KW-1185">Reference proteome</keyword>
<protein>
    <submittedName>
        <fullName evidence="2">Uncharacterized protein</fullName>
    </submittedName>
</protein>
<evidence type="ECO:0000313" key="3">
    <source>
        <dbReference type="Proteomes" id="UP000001973"/>
    </source>
</evidence>
<dbReference type="OrthoDB" id="4314094at2"/>